<name>A0ABR0A7G7_9CRUS</name>
<evidence type="ECO:0000313" key="1">
    <source>
        <dbReference type="EMBL" id="KAK4021075.1"/>
    </source>
</evidence>
<keyword evidence="2" id="KW-1185">Reference proteome</keyword>
<evidence type="ECO:0000313" key="2">
    <source>
        <dbReference type="Proteomes" id="UP001234178"/>
    </source>
</evidence>
<accession>A0ABR0A7G7</accession>
<comment type="caution">
    <text evidence="1">The sequence shown here is derived from an EMBL/GenBank/DDBJ whole genome shotgun (WGS) entry which is preliminary data.</text>
</comment>
<organism evidence="1 2">
    <name type="scientific">Daphnia magna</name>
    <dbReference type="NCBI Taxonomy" id="35525"/>
    <lineage>
        <taxon>Eukaryota</taxon>
        <taxon>Metazoa</taxon>
        <taxon>Ecdysozoa</taxon>
        <taxon>Arthropoda</taxon>
        <taxon>Crustacea</taxon>
        <taxon>Branchiopoda</taxon>
        <taxon>Diplostraca</taxon>
        <taxon>Cladocera</taxon>
        <taxon>Anomopoda</taxon>
        <taxon>Daphniidae</taxon>
        <taxon>Daphnia</taxon>
    </lineage>
</organism>
<reference evidence="1 2" key="1">
    <citation type="journal article" date="2023" name="Nucleic Acids Res.">
        <title>The hologenome of Daphnia magna reveals possible DNA methylation and microbiome-mediated evolution of the host genome.</title>
        <authorList>
            <person name="Chaturvedi A."/>
            <person name="Li X."/>
            <person name="Dhandapani V."/>
            <person name="Marshall H."/>
            <person name="Kissane S."/>
            <person name="Cuenca-Cambronero M."/>
            <person name="Asole G."/>
            <person name="Calvet F."/>
            <person name="Ruiz-Romero M."/>
            <person name="Marangio P."/>
            <person name="Guigo R."/>
            <person name="Rago D."/>
            <person name="Mirbahai L."/>
            <person name="Eastwood N."/>
            <person name="Colbourne J.K."/>
            <person name="Zhou J."/>
            <person name="Mallon E."/>
            <person name="Orsini L."/>
        </authorList>
    </citation>
    <scope>NUCLEOTIDE SEQUENCE [LARGE SCALE GENOMIC DNA]</scope>
    <source>
        <strain evidence="1">LRV0_1</strain>
    </source>
</reference>
<dbReference type="Proteomes" id="UP001234178">
    <property type="component" value="Unassembled WGS sequence"/>
</dbReference>
<gene>
    <name evidence="1" type="ORF">OUZ56_003006</name>
</gene>
<proteinExistence type="predicted"/>
<protein>
    <submittedName>
        <fullName evidence="1">Uncharacterized protein</fullName>
    </submittedName>
</protein>
<sequence>MEIREVAGIDCIIVYPARQRSKTSAMNSAIQGGQDKLLCCVTNPTGFTRCGQSSTTCALMVMRRKKYSTTCWAGSSRLDRQLAAQWGYTSNCLKQEEKSIIQNIHVKPGIELKKF</sequence>
<dbReference type="EMBL" id="JAOYFB010000036">
    <property type="protein sequence ID" value="KAK4021075.1"/>
    <property type="molecule type" value="Genomic_DNA"/>
</dbReference>